<feature type="region of interest" description="Disordered" evidence="1">
    <location>
        <begin position="224"/>
        <end position="256"/>
    </location>
</feature>
<dbReference type="EMBL" id="CP039345">
    <property type="protein sequence ID" value="QCD78927.1"/>
    <property type="molecule type" value="Genomic_DNA"/>
</dbReference>
<protein>
    <submittedName>
        <fullName evidence="2">Uncharacterized protein</fullName>
    </submittedName>
</protein>
<evidence type="ECO:0000256" key="1">
    <source>
        <dbReference type="SAM" id="MobiDB-lite"/>
    </source>
</evidence>
<proteinExistence type="predicted"/>
<sequence>MILNVLALTGHVFMSKWSDENDQSWLVFVDVHIEKDLNVIFNYTMPSPPIVVGGLRPLVLKMGNEALRLLGRWSSCDRVDMVKITIVNLSSSDESSDRENAGLKDERLSSSFSLTLSEIEGSLGREMSSGNCSTHVNINNEAKVGDSLKQSVGESGEVVGEAGSDVEDCNVGDNPLCSDLDPPKRLDFYASPTSKPNTPTGASVVGTHVANVLNNPSITTILAAEGASTKRKKEGKVDASSSSRSPKRSHNGKASGSLASSFLDEDLCLGYKISYHLGSDVNDLLKGISGSETLWTTSELSFRLSVLTAWFPTVDKS</sequence>
<organism evidence="2 3">
    <name type="scientific">Vigna unguiculata</name>
    <name type="common">Cowpea</name>
    <dbReference type="NCBI Taxonomy" id="3917"/>
    <lineage>
        <taxon>Eukaryota</taxon>
        <taxon>Viridiplantae</taxon>
        <taxon>Streptophyta</taxon>
        <taxon>Embryophyta</taxon>
        <taxon>Tracheophyta</taxon>
        <taxon>Spermatophyta</taxon>
        <taxon>Magnoliopsida</taxon>
        <taxon>eudicotyledons</taxon>
        <taxon>Gunneridae</taxon>
        <taxon>Pentapetalae</taxon>
        <taxon>rosids</taxon>
        <taxon>fabids</taxon>
        <taxon>Fabales</taxon>
        <taxon>Fabaceae</taxon>
        <taxon>Papilionoideae</taxon>
        <taxon>50 kb inversion clade</taxon>
        <taxon>NPAAA clade</taxon>
        <taxon>indigoferoid/millettioid clade</taxon>
        <taxon>Phaseoleae</taxon>
        <taxon>Vigna</taxon>
    </lineage>
</organism>
<reference evidence="2 3" key="1">
    <citation type="submission" date="2019-04" db="EMBL/GenBank/DDBJ databases">
        <title>An improved genome assembly and genetic linkage map for asparagus bean, Vigna unguiculata ssp. sesquipedialis.</title>
        <authorList>
            <person name="Xia Q."/>
            <person name="Zhang R."/>
            <person name="Dong Y."/>
        </authorList>
    </citation>
    <scope>NUCLEOTIDE SEQUENCE [LARGE SCALE GENOMIC DNA]</scope>
    <source>
        <tissue evidence="2">Leaf</tissue>
    </source>
</reference>
<feature type="region of interest" description="Disordered" evidence="1">
    <location>
        <begin position="150"/>
        <end position="178"/>
    </location>
</feature>
<evidence type="ECO:0000313" key="2">
    <source>
        <dbReference type="EMBL" id="QCD78927.1"/>
    </source>
</evidence>
<dbReference type="AlphaFoldDB" id="A0A4D6KT30"/>
<keyword evidence="3" id="KW-1185">Reference proteome</keyword>
<gene>
    <name evidence="2" type="ORF">DEO72_LG1g2563</name>
</gene>
<evidence type="ECO:0000313" key="3">
    <source>
        <dbReference type="Proteomes" id="UP000501690"/>
    </source>
</evidence>
<accession>A0A4D6KT30</accession>
<dbReference type="Proteomes" id="UP000501690">
    <property type="component" value="Linkage Group LG1"/>
</dbReference>
<feature type="compositionally biased region" description="Low complexity" evidence="1">
    <location>
        <begin position="151"/>
        <end position="163"/>
    </location>
</feature>
<name>A0A4D6KT30_VIGUN</name>